<dbReference type="InterPro" id="IPR036390">
    <property type="entry name" value="WH_DNA-bd_sf"/>
</dbReference>
<dbReference type="AlphaFoldDB" id="A0A1U7NK28"/>
<dbReference type="Pfam" id="PF03551">
    <property type="entry name" value="PadR"/>
    <property type="match status" value="1"/>
</dbReference>
<dbReference type="PANTHER" id="PTHR33169:SF13">
    <property type="entry name" value="PADR-FAMILY TRANSCRIPTIONAL REGULATOR"/>
    <property type="match status" value="1"/>
</dbReference>
<dbReference type="InterPro" id="IPR005149">
    <property type="entry name" value="Tscrpt_reg_PadR_N"/>
</dbReference>
<keyword evidence="1" id="KW-0175">Coiled coil</keyword>
<dbReference type="STRING" id="1862672.BO225_10770"/>
<feature type="coiled-coil region" evidence="1">
    <location>
        <begin position="83"/>
        <end position="110"/>
    </location>
</feature>
<feature type="domain" description="Transcription regulator PadR N-terminal" evidence="2">
    <location>
        <begin position="21"/>
        <end position="85"/>
    </location>
</feature>
<dbReference type="OrthoDB" id="9814826at2"/>
<name>A0A1U7NK28_9FIRM</name>
<organism evidence="3 4">
    <name type="scientific">Dubosiella newyorkensis</name>
    <dbReference type="NCBI Taxonomy" id="1862672"/>
    <lineage>
        <taxon>Bacteria</taxon>
        <taxon>Bacillati</taxon>
        <taxon>Bacillota</taxon>
        <taxon>Erysipelotrichia</taxon>
        <taxon>Erysipelotrichales</taxon>
        <taxon>Erysipelotrichaceae</taxon>
        <taxon>Dubosiella</taxon>
    </lineage>
</organism>
<proteinExistence type="predicted"/>
<keyword evidence="4" id="KW-1185">Reference proteome</keyword>
<reference evidence="3 4" key="1">
    <citation type="submission" date="2016-11" db="EMBL/GenBank/DDBJ databases">
        <title>Description of two novel members of the family Erysipelotrichaceae: Ileibacterium lipovorans gen. nov., sp. nov. and Dubosiella newyorkensis, gen. nov., sp. nov.</title>
        <authorList>
            <person name="Cox L.M."/>
            <person name="Sohn J."/>
            <person name="Tyrrell K.L."/>
            <person name="Citron D.M."/>
            <person name="Lawson P.A."/>
            <person name="Patel N.B."/>
            <person name="Iizumi T."/>
            <person name="Perez-Perez G.I."/>
            <person name="Goldstein E.J."/>
            <person name="Blaser M.J."/>
        </authorList>
    </citation>
    <scope>NUCLEOTIDE SEQUENCE [LARGE SCALE GENOMIC DNA]</scope>
    <source>
        <strain evidence="3 4">NYU-BL-A4</strain>
    </source>
</reference>
<evidence type="ECO:0000313" key="4">
    <source>
        <dbReference type="Proteomes" id="UP000186705"/>
    </source>
</evidence>
<comment type="caution">
    <text evidence="3">The sequence shown here is derived from an EMBL/GenBank/DDBJ whole genome shotgun (WGS) entry which is preliminary data.</text>
</comment>
<evidence type="ECO:0000313" key="3">
    <source>
        <dbReference type="EMBL" id="OLU44359.1"/>
    </source>
</evidence>
<dbReference type="GeneID" id="78276418"/>
<sequence>MGNEPQQPLTESIFYILLALHTPNHGYGIIKEVETLTNGRVIMGAGTLYGAIKTLLKKKWIRLYADTNDSRNKKEYVITPLGKEIFSAEVNRLEELVANAKKKEKEHEEV</sequence>
<dbReference type="RefSeq" id="WP_076342248.1">
    <property type="nucleotide sequence ID" value="NZ_CAJTMI010000004.1"/>
</dbReference>
<dbReference type="SUPFAM" id="SSF46785">
    <property type="entry name" value="Winged helix' DNA-binding domain"/>
    <property type="match status" value="1"/>
</dbReference>
<dbReference type="EMBL" id="MPKA01000113">
    <property type="protein sequence ID" value="OLU44359.1"/>
    <property type="molecule type" value="Genomic_DNA"/>
</dbReference>
<dbReference type="Gene3D" id="1.10.10.10">
    <property type="entry name" value="Winged helix-like DNA-binding domain superfamily/Winged helix DNA-binding domain"/>
    <property type="match status" value="1"/>
</dbReference>
<gene>
    <name evidence="3" type="ORF">BO225_10770</name>
</gene>
<dbReference type="PANTHER" id="PTHR33169">
    <property type="entry name" value="PADR-FAMILY TRANSCRIPTIONAL REGULATOR"/>
    <property type="match status" value="1"/>
</dbReference>
<evidence type="ECO:0000259" key="2">
    <source>
        <dbReference type="Pfam" id="PF03551"/>
    </source>
</evidence>
<protein>
    <submittedName>
        <fullName evidence="3">PadR family transcriptional regulator</fullName>
    </submittedName>
</protein>
<dbReference type="InterPro" id="IPR052509">
    <property type="entry name" value="Metal_resp_DNA-bind_regulator"/>
</dbReference>
<dbReference type="InterPro" id="IPR036388">
    <property type="entry name" value="WH-like_DNA-bd_sf"/>
</dbReference>
<accession>A0A1U7NK28</accession>
<dbReference type="Proteomes" id="UP000186705">
    <property type="component" value="Unassembled WGS sequence"/>
</dbReference>
<evidence type="ECO:0000256" key="1">
    <source>
        <dbReference type="SAM" id="Coils"/>
    </source>
</evidence>